<dbReference type="InterPro" id="IPR030616">
    <property type="entry name" value="Aur-like"/>
</dbReference>
<gene>
    <name evidence="13" type="primary">melk</name>
    <name evidence="13" type="ORF">AK812_SmicGene18780</name>
</gene>
<feature type="chain" id="PRO_5012277126" evidence="10">
    <location>
        <begin position="17"/>
        <end position="1806"/>
    </location>
</feature>
<dbReference type="InterPro" id="IPR012337">
    <property type="entry name" value="RNaseH-like_sf"/>
</dbReference>
<dbReference type="PROSITE" id="PS50157">
    <property type="entry name" value="ZINC_FINGER_C2H2_2"/>
    <property type="match status" value="1"/>
</dbReference>
<dbReference type="Proteomes" id="UP000186817">
    <property type="component" value="Unassembled WGS sequence"/>
</dbReference>
<feature type="signal peptide" evidence="10">
    <location>
        <begin position="1"/>
        <end position="16"/>
    </location>
</feature>
<dbReference type="Pfam" id="PF00069">
    <property type="entry name" value="Pkinase"/>
    <property type="match status" value="1"/>
</dbReference>
<dbReference type="InterPro" id="IPR000719">
    <property type="entry name" value="Prot_kinase_dom"/>
</dbReference>
<evidence type="ECO:0000256" key="1">
    <source>
        <dbReference type="ARBA" id="ARBA00022527"/>
    </source>
</evidence>
<dbReference type="Gene3D" id="3.30.420.10">
    <property type="entry name" value="Ribonuclease H-like superfamily/Ribonuclease H"/>
    <property type="match status" value="1"/>
</dbReference>
<organism evidence="13 14">
    <name type="scientific">Symbiodinium microadriaticum</name>
    <name type="common">Dinoflagellate</name>
    <name type="synonym">Zooxanthella microadriatica</name>
    <dbReference type="NCBI Taxonomy" id="2951"/>
    <lineage>
        <taxon>Eukaryota</taxon>
        <taxon>Sar</taxon>
        <taxon>Alveolata</taxon>
        <taxon>Dinophyceae</taxon>
        <taxon>Suessiales</taxon>
        <taxon>Symbiodiniaceae</taxon>
        <taxon>Symbiodinium</taxon>
    </lineage>
</organism>
<evidence type="ECO:0000256" key="4">
    <source>
        <dbReference type="ARBA" id="ARBA00022777"/>
    </source>
</evidence>
<dbReference type="InterPro" id="IPR011009">
    <property type="entry name" value="Kinase-like_dom_sf"/>
</dbReference>
<dbReference type="PANTHER" id="PTHR24350">
    <property type="entry name" value="SERINE/THREONINE-PROTEIN KINASE IAL-RELATED"/>
    <property type="match status" value="1"/>
</dbReference>
<dbReference type="InterPro" id="IPR036397">
    <property type="entry name" value="RNaseH_sf"/>
</dbReference>
<dbReference type="SUPFAM" id="SSF56112">
    <property type="entry name" value="Protein kinase-like (PK-like)"/>
    <property type="match status" value="1"/>
</dbReference>
<protein>
    <submittedName>
        <fullName evidence="13">Maternal embryonic leucine zipper kinase</fullName>
    </submittedName>
</protein>
<feature type="domain" description="Protein kinase" evidence="11">
    <location>
        <begin position="1600"/>
        <end position="1806"/>
    </location>
</feature>
<evidence type="ECO:0000256" key="2">
    <source>
        <dbReference type="ARBA" id="ARBA00022679"/>
    </source>
</evidence>
<feature type="domain" description="C2H2-type" evidence="12">
    <location>
        <begin position="1503"/>
        <end position="1526"/>
    </location>
</feature>
<accession>A0A1Q9DU94</accession>
<evidence type="ECO:0000313" key="13">
    <source>
        <dbReference type="EMBL" id="OLP98742.1"/>
    </source>
</evidence>
<name>A0A1Q9DU94_SYMMI</name>
<dbReference type="Gene3D" id="1.10.510.10">
    <property type="entry name" value="Transferase(Phosphotransferase) domain 1"/>
    <property type="match status" value="1"/>
</dbReference>
<keyword evidence="14" id="KW-1185">Reference proteome</keyword>
<feature type="compositionally biased region" description="Basic residues" evidence="9">
    <location>
        <begin position="815"/>
        <end position="825"/>
    </location>
</feature>
<comment type="caution">
    <text evidence="13">The sequence shown here is derived from an EMBL/GenBank/DDBJ whole genome shotgun (WGS) entry which is preliminary data.</text>
</comment>
<dbReference type="GO" id="GO:0003676">
    <property type="term" value="F:nucleic acid binding"/>
    <property type="evidence" value="ECO:0007669"/>
    <property type="project" value="InterPro"/>
</dbReference>
<evidence type="ECO:0000256" key="5">
    <source>
        <dbReference type="ARBA" id="ARBA00022840"/>
    </source>
</evidence>
<proteinExistence type="predicted"/>
<keyword evidence="3" id="KW-0547">Nucleotide-binding</keyword>
<evidence type="ECO:0000259" key="11">
    <source>
        <dbReference type="PROSITE" id="PS50011"/>
    </source>
</evidence>
<dbReference type="PROSITE" id="PS00028">
    <property type="entry name" value="ZINC_FINGER_C2H2_1"/>
    <property type="match status" value="1"/>
</dbReference>
<evidence type="ECO:0000256" key="7">
    <source>
        <dbReference type="PIRSR" id="PIRSR630616-3"/>
    </source>
</evidence>
<keyword evidence="8" id="KW-0863">Zinc-finger</keyword>
<dbReference type="OrthoDB" id="440627at2759"/>
<keyword evidence="10" id="KW-0732">Signal</keyword>
<dbReference type="GO" id="GO:0004674">
    <property type="term" value="F:protein serine/threonine kinase activity"/>
    <property type="evidence" value="ECO:0007669"/>
    <property type="project" value="UniProtKB-KW"/>
</dbReference>
<evidence type="ECO:0000256" key="9">
    <source>
        <dbReference type="SAM" id="MobiDB-lite"/>
    </source>
</evidence>
<reference evidence="13 14" key="1">
    <citation type="submission" date="2016-02" db="EMBL/GenBank/DDBJ databases">
        <title>Genome analysis of coral dinoflagellate symbionts highlights evolutionary adaptations to a symbiotic lifestyle.</title>
        <authorList>
            <person name="Aranda M."/>
            <person name="Li Y."/>
            <person name="Liew Y.J."/>
            <person name="Baumgarten S."/>
            <person name="Simakov O."/>
            <person name="Wilson M."/>
            <person name="Piel J."/>
            <person name="Ashoor H."/>
            <person name="Bougouffa S."/>
            <person name="Bajic V.B."/>
            <person name="Ryu T."/>
            <person name="Ravasi T."/>
            <person name="Bayer T."/>
            <person name="Micklem G."/>
            <person name="Kim H."/>
            <person name="Bhak J."/>
            <person name="Lajeunesse T.C."/>
            <person name="Voolstra C.R."/>
        </authorList>
    </citation>
    <scope>NUCLEOTIDE SEQUENCE [LARGE SCALE GENOMIC DNA]</scope>
    <source>
        <strain evidence="13 14">CCMP2467</strain>
    </source>
</reference>
<dbReference type="GO" id="GO:0008270">
    <property type="term" value="F:zinc ion binding"/>
    <property type="evidence" value="ECO:0007669"/>
    <property type="project" value="UniProtKB-KW"/>
</dbReference>
<dbReference type="InterPro" id="IPR036691">
    <property type="entry name" value="Endo/exonu/phosph_ase_sf"/>
</dbReference>
<keyword evidence="8" id="KW-0479">Metal-binding</keyword>
<dbReference type="EMBL" id="LSRX01000387">
    <property type="protein sequence ID" value="OLP98742.1"/>
    <property type="molecule type" value="Genomic_DNA"/>
</dbReference>
<evidence type="ECO:0000256" key="3">
    <source>
        <dbReference type="ARBA" id="ARBA00022741"/>
    </source>
</evidence>
<keyword evidence="1" id="KW-0723">Serine/threonine-protein kinase</keyword>
<evidence type="ECO:0000256" key="10">
    <source>
        <dbReference type="SAM" id="SignalP"/>
    </source>
</evidence>
<dbReference type="GO" id="GO:0005524">
    <property type="term" value="F:ATP binding"/>
    <property type="evidence" value="ECO:0007669"/>
    <property type="project" value="UniProtKB-KW"/>
</dbReference>
<dbReference type="SUPFAM" id="SSF56219">
    <property type="entry name" value="DNase I-like"/>
    <property type="match status" value="1"/>
</dbReference>
<evidence type="ECO:0000256" key="8">
    <source>
        <dbReference type="PROSITE-ProRule" id="PRU00042"/>
    </source>
</evidence>
<keyword evidence="5" id="KW-0067">ATP-binding</keyword>
<dbReference type="Gene3D" id="3.60.10.10">
    <property type="entry name" value="Endonuclease/exonuclease/phosphatase"/>
    <property type="match status" value="1"/>
</dbReference>
<dbReference type="SUPFAM" id="SSF53098">
    <property type="entry name" value="Ribonuclease H-like"/>
    <property type="match status" value="1"/>
</dbReference>
<feature type="active site" description="Proton acceptor" evidence="6">
    <location>
        <position position="1801"/>
    </location>
</feature>
<evidence type="ECO:0000259" key="12">
    <source>
        <dbReference type="PROSITE" id="PS50157"/>
    </source>
</evidence>
<sequence>MQFFIFSVLAAQTAVAGDSKKGKEDVKAQQQQKTQQALRLTKAAGESEQMAVARVKSAASTGSENLTAINQEALLELNQHLLWFPHKTLVLLRMAQKEEFFKEASMLPGDWLLSTLIYMKSAGKANIKDAIMMYAIRLPVQGPLRWNDGRRSRVVEVILKNRIFRGRAKMRLRIDTAPFSNDTNGGNRSLSVEISFLSLGNAESLWSASSPPALFSEQVALAGALLWIGQSVHFLQAADYKISPPCQVAGWSTSGLWQGKDDFSPKLRALDQYIQGLTLHQVYYEHVRSHCGHPWNELVDAAAKHAAIFPSSLPGPPRSNCEAFLRLDMAWMATVAQWGPTEAINSRAGRWLVVPPKTGPAGSPLDGRSLIPLTQCNPDKASGGTFNIQCASINVQGLRAKSKFLADQLEHRNYNLVFIQETKVDGGMWTPGAYLRFATKAEKHWGVAIWIHQQLGLMDINGSPLCLEESDVSIKEQSPRLLILEVIKGGIRCILFSAHIPHQGKGDERTAFLAELERHLCQLGHADLVVGGMDANGRTPTNQAPVTGSLECGDADEAGHQLVEVLNTTGLWLPATYAEIHCGPSETFCHANGQLHRIDYLALGGNAWFLQARSYVDQEIDLAATRDDHYVVALSMTGQTWHSPATAKLWRPRYDREKMATPEGRRIIKEALEAYQAPPWWVHVDTHCQHLQDYVCRVLEDNFPPPKTARSSYIPVEVWQWRDKKLALKKKTSHRKPIWAQALATAFFQWSHGFHGLVEELLQKDGVLYQLAASAIGYATHRIKQAINQGKAQYLRTIIAEGPQSATNILQRAKRHGIGGRKKTQASRPLPLLLDPQGKPARNQDDHDRIWLNHFGDQEYGQILEPQQFLRLRDVATTFEEGVTWSLEDLPTVGEIEGLCRTAPRNKAMGLDGIPGELLNANPPAAAMALMPLFLKAASGLQQPVQWRGGVIYSAWKQAGEISRPDSHRSLFISSVVGKAFHRWPPPKTKDQLQSELHPLHLGSKVNAPISFASLYVFARFRHCRDRGRSVGMIFLDTTAAYYRVLRETVVGDINYDDTIVWLMKRFNLGPEEMEGPWNVIKSGGIMEEAGISGALRAMMKDVHHRTWCVTKHTNGSRLAMTHAGSRPGESLADAIFAYLYSRVLGRIWEAARGEEIISATTVSMEDGIFGVPGSGDEESLRDVTWADDTAMPFDDVDPDRCLRKGKRLASLTIGICQEFGLQPNLKRGKTTVVLALQGKGVQKAKATHFGHGRTTLPLADLQVEVPVAPQYVHLGGVLDARVSIPPQMRRRLSMASAAMDSGKKLLFQNKQIPLETRAQLFEMSILSTLFNLPIWIPEGPAWKSLSQGYTRILRQLLSPRYPGDRIFTIPAPPPPIATNRWKLEYHAVKSPPPTLIAIVKNGPAVLWGVLQDEQRWLAVVRQDLALIKTYHPELPAVEVAAWPTWWHLLHDQPGQFKYKVKKSLQGEHDKQCGHDAMVVAMWQIHRQLVAKLPGTMKEATTWGCRGCAKTFRSKGGLGAHFYKTHGRVAAHRKCVTGTLCHACGRQFWSTERLEIHLRASKQCVNMLWRSGKTAAAVLPGQGSRIHRKRAVDEFSLAPSCQEQEPGEGDDGHVWPEVQKQASRAVSETLLESSFWPDEVVIRDALLATLGQHPLYFEEEREILEQTLEDASVLVAAAESPWDEDSSRKLMAALQEPDEWHHQITTVREESEAMDLSLTSFQERWSSIDWGPLLALCRDEPIVESARYVYMLLEHCPGGSLRSLCQRIPNHRLSEATAARYFAQILTAVEFMHRKCYVHRDLKEEG</sequence>
<dbReference type="PROSITE" id="PS50011">
    <property type="entry name" value="PROTEIN_KINASE_DOM"/>
    <property type="match status" value="1"/>
</dbReference>
<feature type="cross-link" description="Glycyl lysine isopeptide (Lys-Gly) (interchain with G-Cter in SUMO2)" evidence="7">
    <location>
        <position position="1803"/>
    </location>
</feature>
<evidence type="ECO:0000313" key="14">
    <source>
        <dbReference type="Proteomes" id="UP000186817"/>
    </source>
</evidence>
<feature type="region of interest" description="Disordered" evidence="9">
    <location>
        <begin position="815"/>
        <end position="845"/>
    </location>
</feature>
<keyword evidence="4 13" id="KW-0418">Kinase</keyword>
<evidence type="ECO:0000256" key="6">
    <source>
        <dbReference type="PIRSR" id="PIRSR630616-1"/>
    </source>
</evidence>
<keyword evidence="2" id="KW-0808">Transferase</keyword>
<dbReference type="InterPro" id="IPR013087">
    <property type="entry name" value="Znf_C2H2_type"/>
</dbReference>
<keyword evidence="8" id="KW-0862">Zinc</keyword>